<dbReference type="Proteomes" id="UP001595604">
    <property type="component" value="Unassembled WGS sequence"/>
</dbReference>
<dbReference type="PANTHER" id="PTHR11552">
    <property type="entry name" value="GLUCOSE-METHANOL-CHOLINE GMC OXIDOREDUCTASE"/>
    <property type="match status" value="1"/>
</dbReference>
<dbReference type="PIRSF" id="PIRSF000137">
    <property type="entry name" value="Alcohol_oxidase"/>
    <property type="match status" value="1"/>
</dbReference>
<evidence type="ECO:0000313" key="9">
    <source>
        <dbReference type="Proteomes" id="UP001595604"/>
    </source>
</evidence>
<evidence type="ECO:0000256" key="5">
    <source>
        <dbReference type="RuleBase" id="RU003968"/>
    </source>
</evidence>
<dbReference type="Gene3D" id="3.50.50.60">
    <property type="entry name" value="FAD/NAD(P)-binding domain"/>
    <property type="match status" value="1"/>
</dbReference>
<comment type="cofactor">
    <cofactor evidence="1">
        <name>FAD</name>
        <dbReference type="ChEBI" id="CHEBI:57692"/>
    </cofactor>
</comment>
<proteinExistence type="inferred from homology"/>
<evidence type="ECO:0000256" key="4">
    <source>
        <dbReference type="ARBA" id="ARBA00022827"/>
    </source>
</evidence>
<evidence type="ECO:0000259" key="6">
    <source>
        <dbReference type="PROSITE" id="PS00623"/>
    </source>
</evidence>
<protein>
    <submittedName>
        <fullName evidence="8">GMC family oxidoreductase</fullName>
    </submittedName>
</protein>
<keyword evidence="3 5" id="KW-0285">Flavoprotein</keyword>
<dbReference type="InterPro" id="IPR000172">
    <property type="entry name" value="GMC_OxRdtase_N"/>
</dbReference>
<dbReference type="InterPro" id="IPR036188">
    <property type="entry name" value="FAD/NAD-bd_sf"/>
</dbReference>
<dbReference type="PROSITE" id="PS00624">
    <property type="entry name" value="GMC_OXRED_2"/>
    <property type="match status" value="1"/>
</dbReference>
<name>A0ABV7IM87_9SPHN</name>
<comment type="caution">
    <text evidence="8">The sequence shown here is derived from an EMBL/GenBank/DDBJ whole genome shotgun (WGS) entry which is preliminary data.</text>
</comment>
<dbReference type="InterPro" id="IPR007867">
    <property type="entry name" value="GMC_OxRtase_C"/>
</dbReference>
<comment type="similarity">
    <text evidence="2 5">Belongs to the GMC oxidoreductase family.</text>
</comment>
<dbReference type="Pfam" id="PF00732">
    <property type="entry name" value="GMC_oxred_N"/>
    <property type="match status" value="1"/>
</dbReference>
<dbReference type="PROSITE" id="PS00623">
    <property type="entry name" value="GMC_OXRED_1"/>
    <property type="match status" value="1"/>
</dbReference>
<evidence type="ECO:0000256" key="3">
    <source>
        <dbReference type="ARBA" id="ARBA00022630"/>
    </source>
</evidence>
<evidence type="ECO:0000256" key="2">
    <source>
        <dbReference type="ARBA" id="ARBA00010790"/>
    </source>
</evidence>
<feature type="domain" description="Glucose-methanol-choline oxidoreductase N-terminal" evidence="7">
    <location>
        <begin position="254"/>
        <end position="268"/>
    </location>
</feature>
<dbReference type="RefSeq" id="WP_379509120.1">
    <property type="nucleotide sequence ID" value="NZ_JBHRTQ010000005.1"/>
</dbReference>
<evidence type="ECO:0000313" key="8">
    <source>
        <dbReference type="EMBL" id="MFC3173735.1"/>
    </source>
</evidence>
<evidence type="ECO:0000259" key="7">
    <source>
        <dbReference type="PROSITE" id="PS00624"/>
    </source>
</evidence>
<sequence>MADRFDFIIVGAGSAGCVLANRLSADPAIRVLLVEAGPEPRNPLIRIPAGMSRLFHPGPHNWGYTSQSEPFLNDRTLYQPRGKGLGGSSAINGMVYLRGHAGDFDHWRQLGNPGWGWDDVLPLYRRHERSAHADGALHGGDGELSVIDPSLRHAFSELFIAAAEDAGFRRNADLNSGDPEGVGYVQYSIAHGRRCSAYEAFVRPIRRRANLVIVTEALVEKVLLDGRRATGIAYVRHGRRVVAEAGREVILAGGAINSPQLLMLSGIGPAAHLRDKGVAVVHDLPAVGQNLHDHPFASLSFQAPARYSINHRLRGLGAVVEAGRYALTRGGVLALGTTQNNLFARVAPGADRPDIQISTRPFSFIIKGTRILVNKAPTITAAVCLLRPESRGAVRLAGPEATRAPDFRFNYLESPRDRQTFVDGAKLAYRVMAGPRMTGFAPVMPLPNDDEAILEKLRAMAGAMYHPVGSCRMGPGADCVVDPRLRVHGIAGLRVADASIMPLIVSANTNAAAILIGEKAAALVLEDWKAWSGMTLR</sequence>
<dbReference type="EMBL" id="JBHRTQ010000005">
    <property type="protein sequence ID" value="MFC3173735.1"/>
    <property type="molecule type" value="Genomic_DNA"/>
</dbReference>
<organism evidence="8 9">
    <name type="scientific">Novosphingobium bradum</name>
    <dbReference type="NCBI Taxonomy" id="1737444"/>
    <lineage>
        <taxon>Bacteria</taxon>
        <taxon>Pseudomonadati</taxon>
        <taxon>Pseudomonadota</taxon>
        <taxon>Alphaproteobacteria</taxon>
        <taxon>Sphingomonadales</taxon>
        <taxon>Sphingomonadaceae</taxon>
        <taxon>Novosphingobium</taxon>
    </lineage>
</organism>
<dbReference type="SUPFAM" id="SSF54373">
    <property type="entry name" value="FAD-linked reductases, C-terminal domain"/>
    <property type="match status" value="1"/>
</dbReference>
<dbReference type="Pfam" id="PF05199">
    <property type="entry name" value="GMC_oxred_C"/>
    <property type="match status" value="1"/>
</dbReference>
<keyword evidence="9" id="KW-1185">Reference proteome</keyword>
<gene>
    <name evidence="8" type="ORF">ACFOD9_05665</name>
</gene>
<dbReference type="PROSITE" id="PS51257">
    <property type="entry name" value="PROKAR_LIPOPROTEIN"/>
    <property type="match status" value="1"/>
</dbReference>
<dbReference type="PANTHER" id="PTHR11552:SF147">
    <property type="entry name" value="CHOLINE DEHYDROGENASE, MITOCHONDRIAL"/>
    <property type="match status" value="1"/>
</dbReference>
<keyword evidence="4 5" id="KW-0274">FAD</keyword>
<feature type="domain" description="Glucose-methanol-choline oxidoreductase N-terminal" evidence="6">
    <location>
        <begin position="82"/>
        <end position="105"/>
    </location>
</feature>
<dbReference type="InterPro" id="IPR012132">
    <property type="entry name" value="GMC_OxRdtase"/>
</dbReference>
<accession>A0ABV7IM87</accession>
<dbReference type="Gene3D" id="3.30.560.10">
    <property type="entry name" value="Glucose Oxidase, domain 3"/>
    <property type="match status" value="1"/>
</dbReference>
<dbReference type="SUPFAM" id="SSF51905">
    <property type="entry name" value="FAD/NAD(P)-binding domain"/>
    <property type="match status" value="1"/>
</dbReference>
<evidence type="ECO:0000256" key="1">
    <source>
        <dbReference type="ARBA" id="ARBA00001974"/>
    </source>
</evidence>
<reference evidence="9" key="1">
    <citation type="journal article" date="2019" name="Int. J. Syst. Evol. Microbiol.">
        <title>The Global Catalogue of Microorganisms (GCM) 10K type strain sequencing project: providing services to taxonomists for standard genome sequencing and annotation.</title>
        <authorList>
            <consortium name="The Broad Institute Genomics Platform"/>
            <consortium name="The Broad Institute Genome Sequencing Center for Infectious Disease"/>
            <person name="Wu L."/>
            <person name="Ma J."/>
        </authorList>
    </citation>
    <scope>NUCLEOTIDE SEQUENCE [LARGE SCALE GENOMIC DNA]</scope>
    <source>
        <strain evidence="9">KCTC 42984</strain>
    </source>
</reference>